<feature type="transmembrane region" description="Helical" evidence="2">
    <location>
        <begin position="274"/>
        <end position="296"/>
    </location>
</feature>
<proteinExistence type="predicted"/>
<keyword evidence="2" id="KW-1133">Transmembrane helix</keyword>
<evidence type="ECO:0000256" key="1">
    <source>
        <dbReference type="SAM" id="MobiDB-lite"/>
    </source>
</evidence>
<dbReference type="Proteomes" id="UP001303046">
    <property type="component" value="Unassembled WGS sequence"/>
</dbReference>
<feature type="compositionally biased region" description="Basic and acidic residues" evidence="1">
    <location>
        <begin position="240"/>
        <end position="251"/>
    </location>
</feature>
<evidence type="ECO:0000313" key="5">
    <source>
        <dbReference type="Proteomes" id="UP001303046"/>
    </source>
</evidence>
<gene>
    <name evidence="4" type="primary">Necator_chrI.g239</name>
    <name evidence="4" type="ORF">RB195_004118</name>
</gene>
<keyword evidence="2" id="KW-0472">Membrane</keyword>
<feature type="region of interest" description="Disordered" evidence="1">
    <location>
        <begin position="137"/>
        <end position="197"/>
    </location>
</feature>
<name>A0ABR1BIJ1_NECAM</name>
<evidence type="ECO:0000256" key="2">
    <source>
        <dbReference type="SAM" id="Phobius"/>
    </source>
</evidence>
<feature type="compositionally biased region" description="Polar residues" evidence="1">
    <location>
        <begin position="309"/>
        <end position="355"/>
    </location>
</feature>
<organism evidence="4 5">
    <name type="scientific">Necator americanus</name>
    <name type="common">Human hookworm</name>
    <dbReference type="NCBI Taxonomy" id="51031"/>
    <lineage>
        <taxon>Eukaryota</taxon>
        <taxon>Metazoa</taxon>
        <taxon>Ecdysozoa</taxon>
        <taxon>Nematoda</taxon>
        <taxon>Chromadorea</taxon>
        <taxon>Rhabditida</taxon>
        <taxon>Rhabditina</taxon>
        <taxon>Rhabditomorpha</taxon>
        <taxon>Strongyloidea</taxon>
        <taxon>Ancylostomatidae</taxon>
        <taxon>Bunostominae</taxon>
        <taxon>Necator</taxon>
    </lineage>
</organism>
<feature type="region of interest" description="Disordered" evidence="1">
    <location>
        <begin position="211"/>
        <end position="251"/>
    </location>
</feature>
<accession>A0ABR1BIJ1</accession>
<keyword evidence="5" id="KW-1185">Reference proteome</keyword>
<comment type="caution">
    <text evidence="4">The sequence shown here is derived from an EMBL/GenBank/DDBJ whole genome shotgun (WGS) entry which is preliminary data.</text>
</comment>
<feature type="signal peptide" evidence="3">
    <location>
        <begin position="1"/>
        <end position="18"/>
    </location>
</feature>
<protein>
    <submittedName>
        <fullName evidence="4">Uncharacterized protein</fullName>
    </submittedName>
</protein>
<feature type="compositionally biased region" description="Polar residues" evidence="1">
    <location>
        <begin position="223"/>
        <end position="239"/>
    </location>
</feature>
<reference evidence="4 5" key="1">
    <citation type="submission" date="2023-08" db="EMBL/GenBank/DDBJ databases">
        <title>A Necator americanus chromosomal reference genome.</title>
        <authorList>
            <person name="Ilik V."/>
            <person name="Petrzelkova K.J."/>
            <person name="Pardy F."/>
            <person name="Fuh T."/>
            <person name="Niatou-Singa F.S."/>
            <person name="Gouil Q."/>
            <person name="Baker L."/>
            <person name="Ritchie M.E."/>
            <person name="Jex A.R."/>
            <person name="Gazzola D."/>
            <person name="Li H."/>
            <person name="Toshio Fujiwara R."/>
            <person name="Zhan B."/>
            <person name="Aroian R.V."/>
            <person name="Pafco B."/>
            <person name="Schwarz E.M."/>
        </authorList>
    </citation>
    <scope>NUCLEOTIDE SEQUENCE [LARGE SCALE GENOMIC DNA]</scope>
    <source>
        <strain evidence="4 5">Aroian</strain>
        <tissue evidence="4">Whole animal</tissue>
    </source>
</reference>
<evidence type="ECO:0000313" key="4">
    <source>
        <dbReference type="EMBL" id="KAK6725611.1"/>
    </source>
</evidence>
<evidence type="ECO:0000256" key="3">
    <source>
        <dbReference type="SAM" id="SignalP"/>
    </source>
</evidence>
<keyword evidence="2" id="KW-0812">Transmembrane</keyword>
<sequence length="355" mass="39423">MLKCSIIFVLALVTECDAWHIISTIPKGLSDDGVKVQATVTYLLSWNSGHTVCQGNKALSPLSGYLANPSQKEPLCKMMTNNLACRRGKDLLYDKNWIQKTLQKHKNNGKFANPKEKSAVDCVLSSLKYTTTKKGVTKPKYTTTRKSAKTTARRPATYKRTSPARRTTTTSTRRPTTTSTRRPTTTSTRRPTTTTTTRRTTKIIMGTTETTTEATTAPFLEETSPQDSVGDLNTPSDQQSRYEYETTHSADQLKKTGGETVVRKLHKEKTPNTVLYVIIMCCLIAVQLALVFLLILTVRYMKRGRKSVKQSPTQPGTNPQSTIAPPNPSSQNKAPTQPRSYASDPWQGQQSKQNA</sequence>
<feature type="chain" id="PRO_5046852747" evidence="3">
    <location>
        <begin position="19"/>
        <end position="355"/>
    </location>
</feature>
<feature type="region of interest" description="Disordered" evidence="1">
    <location>
        <begin position="306"/>
        <end position="355"/>
    </location>
</feature>
<dbReference type="EMBL" id="JAVFWL010000001">
    <property type="protein sequence ID" value="KAK6725611.1"/>
    <property type="molecule type" value="Genomic_DNA"/>
</dbReference>
<keyword evidence="3" id="KW-0732">Signal</keyword>
<feature type="compositionally biased region" description="Low complexity" evidence="1">
    <location>
        <begin position="153"/>
        <end position="197"/>
    </location>
</feature>